<dbReference type="Proteomes" id="UP001597546">
    <property type="component" value="Unassembled WGS sequence"/>
</dbReference>
<keyword evidence="1" id="KW-0812">Transmembrane</keyword>
<dbReference type="RefSeq" id="WP_379041248.1">
    <property type="nucleotide sequence ID" value="NZ_JBHSKW010000009.1"/>
</dbReference>
<feature type="transmembrane region" description="Helical" evidence="1">
    <location>
        <begin position="30"/>
        <end position="48"/>
    </location>
</feature>
<feature type="transmembrane region" description="Helical" evidence="1">
    <location>
        <begin position="6"/>
        <end position="23"/>
    </location>
</feature>
<keyword evidence="3" id="KW-1185">Reference proteome</keyword>
<comment type="caution">
    <text evidence="2">The sequence shown here is derived from an EMBL/GenBank/DDBJ whole genome shotgun (WGS) entry which is preliminary data.</text>
</comment>
<dbReference type="PANTHER" id="PTHR36974:SF1">
    <property type="entry name" value="DOXX FAMILY MEMBRANE PROTEIN"/>
    <property type="match status" value="1"/>
</dbReference>
<gene>
    <name evidence="2" type="ORF">ACFSSE_03805</name>
</gene>
<protein>
    <recommendedName>
        <fullName evidence="4">DoxX family membrane protein</fullName>
    </recommendedName>
</protein>
<keyword evidence="1" id="KW-1133">Transmembrane helix</keyword>
<name>A0ABW5TQS6_9SPHI</name>
<proteinExistence type="predicted"/>
<evidence type="ECO:0000313" key="3">
    <source>
        <dbReference type="Proteomes" id="UP001597546"/>
    </source>
</evidence>
<reference evidence="3" key="1">
    <citation type="journal article" date="2019" name="Int. J. Syst. Evol. Microbiol.">
        <title>The Global Catalogue of Microorganisms (GCM) 10K type strain sequencing project: providing services to taxonomists for standard genome sequencing and annotation.</title>
        <authorList>
            <consortium name="The Broad Institute Genomics Platform"/>
            <consortium name="The Broad Institute Genome Sequencing Center for Infectious Disease"/>
            <person name="Wu L."/>
            <person name="Ma J."/>
        </authorList>
    </citation>
    <scope>NUCLEOTIDE SEQUENCE [LARGE SCALE GENOMIC DNA]</scope>
    <source>
        <strain evidence="3">KCTC 42456</strain>
    </source>
</reference>
<keyword evidence="1" id="KW-0472">Membrane</keyword>
<sequence length="91" mass="10208">MDFVVISSGIVEITFGLAMIFLVKHKVKVGIALAIFYVLIFPGNISQYTNGIDGFGLDTDLKRLIRLFFQPVLIIWALWCTGALKYLLKKA</sequence>
<dbReference type="EMBL" id="JBHULV010000008">
    <property type="protein sequence ID" value="MFD2730818.1"/>
    <property type="molecule type" value="Genomic_DNA"/>
</dbReference>
<dbReference type="PANTHER" id="PTHR36974">
    <property type="entry name" value="MEMBRANE PROTEIN-RELATED"/>
    <property type="match status" value="1"/>
</dbReference>
<evidence type="ECO:0000313" key="2">
    <source>
        <dbReference type="EMBL" id="MFD2730818.1"/>
    </source>
</evidence>
<evidence type="ECO:0008006" key="4">
    <source>
        <dbReference type="Google" id="ProtNLM"/>
    </source>
</evidence>
<accession>A0ABW5TQS6</accession>
<feature type="transmembrane region" description="Helical" evidence="1">
    <location>
        <begin position="68"/>
        <end position="88"/>
    </location>
</feature>
<evidence type="ECO:0000256" key="1">
    <source>
        <dbReference type="SAM" id="Phobius"/>
    </source>
</evidence>
<organism evidence="2 3">
    <name type="scientific">Pedobacter alpinus</name>
    <dbReference type="NCBI Taxonomy" id="1590643"/>
    <lineage>
        <taxon>Bacteria</taxon>
        <taxon>Pseudomonadati</taxon>
        <taxon>Bacteroidota</taxon>
        <taxon>Sphingobacteriia</taxon>
        <taxon>Sphingobacteriales</taxon>
        <taxon>Sphingobacteriaceae</taxon>
        <taxon>Pedobacter</taxon>
    </lineage>
</organism>